<dbReference type="CDD" id="cd00082">
    <property type="entry name" value="HisKA"/>
    <property type="match status" value="1"/>
</dbReference>
<dbReference type="Gene3D" id="3.30.450.20">
    <property type="entry name" value="PAS domain"/>
    <property type="match status" value="2"/>
</dbReference>
<feature type="domain" description="Histidine kinase" evidence="7">
    <location>
        <begin position="531"/>
        <end position="745"/>
    </location>
</feature>
<dbReference type="GO" id="GO:0000155">
    <property type="term" value="F:phosphorelay sensor kinase activity"/>
    <property type="evidence" value="ECO:0007669"/>
    <property type="project" value="InterPro"/>
</dbReference>
<dbReference type="OrthoDB" id="9766459at2"/>
<dbReference type="InterPro" id="IPR004358">
    <property type="entry name" value="Sig_transdc_His_kin-like_C"/>
</dbReference>
<dbReference type="PANTHER" id="PTHR43304:SF1">
    <property type="entry name" value="PAC DOMAIN-CONTAINING PROTEIN"/>
    <property type="match status" value="1"/>
</dbReference>
<dbReference type="InterPro" id="IPR052162">
    <property type="entry name" value="Sensor_kinase/Photoreceptor"/>
</dbReference>
<dbReference type="EC" id="2.7.13.3" evidence="2"/>
<gene>
    <name evidence="8" type="ORF">SAMN04515668_3623</name>
</gene>
<dbReference type="AlphaFoldDB" id="A0A1I6AFG6"/>
<dbReference type="SUPFAM" id="SSF55785">
    <property type="entry name" value="PYP-like sensor domain (PAS domain)"/>
    <property type="match status" value="1"/>
</dbReference>
<dbReference type="InterPro" id="IPR013656">
    <property type="entry name" value="PAS_4"/>
</dbReference>
<sequence>MSTTSVPSHGDAAALVPLPELDPLMRDLLAISLTAVSLLRPAYSEAGEIHDFTLDYLNPAAQRRAGLPEQPSETLRSGFPSTFTNGVFDLYRRTYETGQDGRLDFNYEANGLSHHFQGTARRSGDLLVVSSTDTADQPHAAADATLHQAGAATQADDFSEQVRARQQVQQLNEELAATNAELHATNDEHLRTNTALSEAQHQLRQLNQQLEAHVLERTQDLEGARNEAEAERHRLRALIAEAPALIAQLRGPNHFVELVNERFGSLLSGRELAGLLYRAAMPELKNQPFFDQLDAVYRTGESYYGKEVPAVLDRSNSGQLSTDYFNYTYQATHDASGRVDGILVFAEEVTEQVLARQERETQREQLQNLFMQAPAPIVILDGPAMVYQLVNPAYQRMFPGRELLGKSLLEALPELAGSTIPQLLHEVYTTGEAYLAREMPLRIARHEGAPLEDMYCTFTYQARRTCYGVIDGVLVFAHDVTDQVRARGRVQELNQELAAINEELHTTNEELATSNTQLVSINSDLDNFVYTASHDLKAPISNIEGLLATLREELPAPAKGSEVALILDLIQNSVERFTHTISLLTDITKLQKEYNQFATPVVLSQVIDEVRLDLAPLLQEVGGHLHVNVAATPTITFAEKNLRSVVYNLVSNAFKYHNPEREANVTIRSRVEAAYLVLEVEDNGLGLDLSGDHQLFGLFRRFHTHVEGSGVGLHMVKKLVENAGGKIEVKSKPGQGSTFSVYFPC</sequence>
<feature type="coiled-coil region" evidence="6">
    <location>
        <begin position="483"/>
        <end position="517"/>
    </location>
</feature>
<keyword evidence="9" id="KW-1185">Reference proteome</keyword>
<evidence type="ECO:0000313" key="9">
    <source>
        <dbReference type="Proteomes" id="UP000199029"/>
    </source>
</evidence>
<evidence type="ECO:0000256" key="6">
    <source>
        <dbReference type="SAM" id="Coils"/>
    </source>
</evidence>
<dbReference type="Gene3D" id="3.30.565.10">
    <property type="entry name" value="Histidine kinase-like ATPase, C-terminal domain"/>
    <property type="match status" value="1"/>
</dbReference>
<dbReference type="InterPro" id="IPR005467">
    <property type="entry name" value="His_kinase_dom"/>
</dbReference>
<feature type="coiled-coil region" evidence="6">
    <location>
        <begin position="161"/>
        <end position="241"/>
    </location>
</feature>
<evidence type="ECO:0000256" key="2">
    <source>
        <dbReference type="ARBA" id="ARBA00012438"/>
    </source>
</evidence>
<keyword evidence="6" id="KW-0175">Coiled coil</keyword>
<keyword evidence="3" id="KW-0597">Phosphoprotein</keyword>
<keyword evidence="4" id="KW-0808">Transferase</keyword>
<dbReference type="InterPro" id="IPR036890">
    <property type="entry name" value="HATPase_C_sf"/>
</dbReference>
<dbReference type="SMART" id="SM00387">
    <property type="entry name" value="HATPase_c"/>
    <property type="match status" value="1"/>
</dbReference>
<dbReference type="InterPro" id="IPR003661">
    <property type="entry name" value="HisK_dim/P_dom"/>
</dbReference>
<dbReference type="Proteomes" id="UP000199029">
    <property type="component" value="Unassembled WGS sequence"/>
</dbReference>
<dbReference type="STRING" id="1227077.SAMN04515668_3623"/>
<dbReference type="Pfam" id="PF02518">
    <property type="entry name" value="HATPase_c"/>
    <property type="match status" value="1"/>
</dbReference>
<reference evidence="9" key="1">
    <citation type="submission" date="2016-10" db="EMBL/GenBank/DDBJ databases">
        <authorList>
            <person name="Varghese N."/>
            <person name="Submissions S."/>
        </authorList>
    </citation>
    <scope>NUCLEOTIDE SEQUENCE [LARGE SCALE GENOMIC DNA]</scope>
    <source>
        <strain evidence="9">OR362-8,ATCC BAA-1266,JCM 13504</strain>
    </source>
</reference>
<evidence type="ECO:0000313" key="8">
    <source>
        <dbReference type="EMBL" id="SFQ67392.1"/>
    </source>
</evidence>
<dbReference type="EMBL" id="FOXS01000005">
    <property type="protein sequence ID" value="SFQ67392.1"/>
    <property type="molecule type" value="Genomic_DNA"/>
</dbReference>
<evidence type="ECO:0000256" key="1">
    <source>
        <dbReference type="ARBA" id="ARBA00000085"/>
    </source>
</evidence>
<dbReference type="Gene3D" id="1.10.287.130">
    <property type="match status" value="1"/>
</dbReference>
<dbReference type="Pfam" id="PF00512">
    <property type="entry name" value="HisKA"/>
    <property type="match status" value="1"/>
</dbReference>
<evidence type="ECO:0000256" key="5">
    <source>
        <dbReference type="ARBA" id="ARBA00022777"/>
    </source>
</evidence>
<dbReference type="SUPFAM" id="SSF47384">
    <property type="entry name" value="Homodimeric domain of signal transducing histidine kinase"/>
    <property type="match status" value="1"/>
</dbReference>
<dbReference type="PRINTS" id="PR00344">
    <property type="entry name" value="BCTRLSENSOR"/>
</dbReference>
<evidence type="ECO:0000256" key="4">
    <source>
        <dbReference type="ARBA" id="ARBA00022679"/>
    </source>
</evidence>
<protein>
    <recommendedName>
        <fullName evidence="2">histidine kinase</fullName>
        <ecNumber evidence="2">2.7.13.3</ecNumber>
    </recommendedName>
</protein>
<dbReference type="InterPro" id="IPR003594">
    <property type="entry name" value="HATPase_dom"/>
</dbReference>
<keyword evidence="5 8" id="KW-0418">Kinase</keyword>
<dbReference type="SUPFAM" id="SSF55874">
    <property type="entry name" value="ATPase domain of HSP90 chaperone/DNA topoisomerase II/histidine kinase"/>
    <property type="match status" value="1"/>
</dbReference>
<dbReference type="SMART" id="SM00091">
    <property type="entry name" value="PAS"/>
    <property type="match status" value="2"/>
</dbReference>
<dbReference type="InterPro" id="IPR036097">
    <property type="entry name" value="HisK_dim/P_sf"/>
</dbReference>
<dbReference type="Pfam" id="PF08448">
    <property type="entry name" value="PAS_4"/>
    <property type="match status" value="1"/>
</dbReference>
<dbReference type="PROSITE" id="PS50109">
    <property type="entry name" value="HIS_KIN"/>
    <property type="match status" value="1"/>
</dbReference>
<dbReference type="RefSeq" id="WP_092676765.1">
    <property type="nucleotide sequence ID" value="NZ_FOXS01000005.1"/>
</dbReference>
<comment type="catalytic activity">
    <reaction evidence="1">
        <text>ATP + protein L-histidine = ADP + protein N-phospho-L-histidine.</text>
        <dbReference type="EC" id="2.7.13.3"/>
    </reaction>
</comment>
<name>A0A1I6AFG6_HYMAR</name>
<dbReference type="PANTHER" id="PTHR43304">
    <property type="entry name" value="PHYTOCHROME-LIKE PROTEIN CPH1"/>
    <property type="match status" value="1"/>
</dbReference>
<evidence type="ECO:0000259" key="7">
    <source>
        <dbReference type="PROSITE" id="PS50109"/>
    </source>
</evidence>
<evidence type="ECO:0000256" key="3">
    <source>
        <dbReference type="ARBA" id="ARBA00022553"/>
    </source>
</evidence>
<dbReference type="InterPro" id="IPR035965">
    <property type="entry name" value="PAS-like_dom_sf"/>
</dbReference>
<accession>A0A1I6AFG6</accession>
<organism evidence="8 9">
    <name type="scientific">Hymenobacter arizonensis</name>
    <name type="common">Siccationidurans arizonensis</name>
    <dbReference type="NCBI Taxonomy" id="1227077"/>
    <lineage>
        <taxon>Bacteria</taxon>
        <taxon>Pseudomonadati</taxon>
        <taxon>Bacteroidota</taxon>
        <taxon>Cytophagia</taxon>
        <taxon>Cytophagales</taxon>
        <taxon>Hymenobacteraceae</taxon>
        <taxon>Hymenobacter</taxon>
    </lineage>
</organism>
<dbReference type="InterPro" id="IPR000014">
    <property type="entry name" value="PAS"/>
</dbReference>
<proteinExistence type="predicted"/>
<dbReference type="SMART" id="SM00388">
    <property type="entry name" value="HisKA"/>
    <property type="match status" value="1"/>
</dbReference>